<reference evidence="2" key="1">
    <citation type="journal article" date="2019" name="Int. J. Syst. Evol. Microbiol.">
        <title>The Global Catalogue of Microorganisms (GCM) 10K type strain sequencing project: providing services to taxonomists for standard genome sequencing and annotation.</title>
        <authorList>
            <consortium name="The Broad Institute Genomics Platform"/>
            <consortium name="The Broad Institute Genome Sequencing Center for Infectious Disease"/>
            <person name="Wu L."/>
            <person name="Ma J."/>
        </authorList>
    </citation>
    <scope>NUCLEOTIDE SEQUENCE [LARGE SCALE GENOMIC DNA]</scope>
    <source>
        <strain evidence="2">CGMCC 1.16031</strain>
    </source>
</reference>
<keyword evidence="2" id="KW-1185">Reference proteome</keyword>
<gene>
    <name evidence="1" type="ORF">ACFP85_12850</name>
</gene>
<accession>A0ABW1XQK9</accession>
<proteinExistence type="predicted"/>
<evidence type="ECO:0000313" key="1">
    <source>
        <dbReference type="EMBL" id="MFC6441035.1"/>
    </source>
</evidence>
<comment type="caution">
    <text evidence="1">The sequence shown here is derived from an EMBL/GenBank/DDBJ whole genome shotgun (WGS) entry which is preliminary data.</text>
</comment>
<dbReference type="Proteomes" id="UP001596364">
    <property type="component" value="Unassembled WGS sequence"/>
</dbReference>
<protein>
    <submittedName>
        <fullName evidence="1">Uncharacterized protein</fullName>
    </submittedName>
</protein>
<sequence>MQNVNSFVVYEVATGIIRRKIQCRPDEIVLNVGEGMIEGDVDLDQYYVDPTQPALVPRMQFAEGVLADGYFTIALPVGTTVLWQSEIYTVDDGELDVLVDQPGVFSLHLSHPHYVHKVVNIENP</sequence>
<name>A0ABW1XQK9_9ALTE</name>
<evidence type="ECO:0000313" key="2">
    <source>
        <dbReference type="Proteomes" id="UP001596364"/>
    </source>
</evidence>
<dbReference type="EMBL" id="JBHSUS010000001">
    <property type="protein sequence ID" value="MFC6441035.1"/>
    <property type="molecule type" value="Genomic_DNA"/>
</dbReference>
<dbReference type="RefSeq" id="WP_131258625.1">
    <property type="nucleotide sequence ID" value="NZ_JBHSUS010000001.1"/>
</dbReference>
<organism evidence="1 2">
    <name type="scientific">Pseudobowmanella zhangzhouensis</name>
    <dbReference type="NCBI Taxonomy" id="1537679"/>
    <lineage>
        <taxon>Bacteria</taxon>
        <taxon>Pseudomonadati</taxon>
        <taxon>Pseudomonadota</taxon>
        <taxon>Gammaproteobacteria</taxon>
        <taxon>Alteromonadales</taxon>
        <taxon>Alteromonadaceae</taxon>
    </lineage>
</organism>